<organism evidence="2 3">
    <name type="scientific">Cobetia crustatorum</name>
    <dbReference type="NCBI Taxonomy" id="553385"/>
    <lineage>
        <taxon>Bacteria</taxon>
        <taxon>Pseudomonadati</taxon>
        <taxon>Pseudomonadota</taxon>
        <taxon>Gammaproteobacteria</taxon>
        <taxon>Oceanospirillales</taxon>
        <taxon>Halomonadaceae</taxon>
        <taxon>Cobetia</taxon>
    </lineage>
</organism>
<keyword evidence="2" id="KW-0808">Transferase</keyword>
<gene>
    <name evidence="2" type="ORF">FQP86_15685</name>
</gene>
<dbReference type="Gene3D" id="3.40.30.10">
    <property type="entry name" value="Glutaredoxin"/>
    <property type="match status" value="1"/>
</dbReference>
<dbReference type="EMBL" id="VNFH01000012">
    <property type="protein sequence ID" value="TVU67811.1"/>
    <property type="molecule type" value="Genomic_DNA"/>
</dbReference>
<name>A0A558HF92_9GAMM</name>
<accession>A0A558HF92</accession>
<dbReference type="SUPFAM" id="SSF52833">
    <property type="entry name" value="Thioredoxin-like"/>
    <property type="match status" value="1"/>
</dbReference>
<dbReference type="Pfam" id="PF13417">
    <property type="entry name" value="GST_N_3"/>
    <property type="match status" value="1"/>
</dbReference>
<comment type="caution">
    <text evidence="2">The sequence shown here is derived from an EMBL/GenBank/DDBJ whole genome shotgun (WGS) entry which is preliminary data.</text>
</comment>
<evidence type="ECO:0000313" key="2">
    <source>
        <dbReference type="EMBL" id="TVU67811.1"/>
    </source>
</evidence>
<dbReference type="Proteomes" id="UP000319941">
    <property type="component" value="Unassembled WGS sequence"/>
</dbReference>
<reference evidence="2 3" key="1">
    <citation type="submission" date="2019-07" db="EMBL/GenBank/DDBJ databases">
        <title>Diversity of Bacteria from Kongsfjorden, Arctic.</title>
        <authorList>
            <person name="Yu Y."/>
        </authorList>
    </citation>
    <scope>NUCLEOTIDE SEQUENCE [LARGE SCALE GENOMIC DNA]</scope>
    <source>
        <strain evidence="2 3">SM1923</strain>
    </source>
</reference>
<keyword evidence="3" id="KW-1185">Reference proteome</keyword>
<dbReference type="RefSeq" id="WP_024953101.1">
    <property type="nucleotide sequence ID" value="NZ_CAWOWR010000024.1"/>
</dbReference>
<protein>
    <submittedName>
        <fullName evidence="2">Glutathione S-transferase family protein</fullName>
    </submittedName>
</protein>
<evidence type="ECO:0000259" key="1">
    <source>
        <dbReference type="PROSITE" id="PS50404"/>
    </source>
</evidence>
<dbReference type="GO" id="GO:0016740">
    <property type="term" value="F:transferase activity"/>
    <property type="evidence" value="ECO:0007669"/>
    <property type="project" value="UniProtKB-KW"/>
</dbReference>
<dbReference type="Pfam" id="PF22041">
    <property type="entry name" value="GST_C_7"/>
    <property type="match status" value="1"/>
</dbReference>
<sequence length="239" mass="27004">MTPVLYELRGRDDRLRFSPFCWRARFALAHKGLEAELSPVLFTDKSPIEFCDAFSVPVFKDDFGLATDSYDIFKHLDKHYPEAGMGPLIGDSLAESRLNFVKAYAEQVMAIGFFRLVALDLVKAIHPDDREYFQSAREARFGMSFEVFNNVEIARGILDSAFKPLRGVLGNQPFLDGDAPAAADYLVFGFFIWARIVSDTSPFGDEEDAADPMVQWRERMLDLHDGMARNATRASDIPE</sequence>
<dbReference type="InterPro" id="IPR036282">
    <property type="entry name" value="Glutathione-S-Trfase_C_sf"/>
</dbReference>
<proteinExistence type="predicted"/>
<evidence type="ECO:0000313" key="3">
    <source>
        <dbReference type="Proteomes" id="UP000319941"/>
    </source>
</evidence>
<dbReference type="PROSITE" id="PS50404">
    <property type="entry name" value="GST_NTER"/>
    <property type="match status" value="1"/>
</dbReference>
<dbReference type="InterPro" id="IPR054416">
    <property type="entry name" value="GST_UstS-like_C"/>
</dbReference>
<dbReference type="InterPro" id="IPR004045">
    <property type="entry name" value="Glutathione_S-Trfase_N"/>
</dbReference>
<feature type="domain" description="GST N-terminal" evidence="1">
    <location>
        <begin position="8"/>
        <end position="84"/>
    </location>
</feature>
<dbReference type="AlphaFoldDB" id="A0A558HF92"/>
<dbReference type="InterPro" id="IPR036249">
    <property type="entry name" value="Thioredoxin-like_sf"/>
</dbReference>
<dbReference type="SUPFAM" id="SSF47616">
    <property type="entry name" value="GST C-terminal domain-like"/>
    <property type="match status" value="1"/>
</dbReference>
<dbReference type="OrthoDB" id="9782992at2"/>
<dbReference type="Gene3D" id="1.20.1050.10">
    <property type="match status" value="1"/>
</dbReference>
<dbReference type="STRING" id="553385.GCA_000591415_03332"/>